<dbReference type="InterPro" id="IPR003593">
    <property type="entry name" value="AAA+_ATPase"/>
</dbReference>
<keyword evidence="7" id="KW-0472">Membrane</keyword>
<dbReference type="Gene3D" id="3.40.50.300">
    <property type="entry name" value="P-loop containing nucleotide triphosphate hydrolases"/>
    <property type="match status" value="1"/>
</dbReference>
<accession>A0A089MKU7</accession>
<evidence type="ECO:0000313" key="10">
    <source>
        <dbReference type="Proteomes" id="UP000029518"/>
    </source>
</evidence>
<keyword evidence="10" id="KW-1185">Reference proteome</keyword>
<gene>
    <name evidence="9" type="ORF">PBOR_09740</name>
</gene>
<name>A0A089MKU7_PAEBO</name>
<keyword evidence="4" id="KW-0547">Nucleotide-binding</keyword>
<organism evidence="9 10">
    <name type="scientific">Paenibacillus borealis</name>
    <dbReference type="NCBI Taxonomy" id="160799"/>
    <lineage>
        <taxon>Bacteria</taxon>
        <taxon>Bacillati</taxon>
        <taxon>Bacillota</taxon>
        <taxon>Bacilli</taxon>
        <taxon>Bacillales</taxon>
        <taxon>Paenibacillaceae</taxon>
        <taxon>Paenibacillus</taxon>
    </lineage>
</organism>
<keyword evidence="5 9" id="KW-0067">ATP-binding</keyword>
<feature type="domain" description="ABC transporter" evidence="8">
    <location>
        <begin position="20"/>
        <end position="251"/>
    </location>
</feature>
<dbReference type="Proteomes" id="UP000029518">
    <property type="component" value="Chromosome"/>
</dbReference>
<keyword evidence="1" id="KW-0813">Transport</keyword>
<evidence type="ECO:0000256" key="5">
    <source>
        <dbReference type="ARBA" id="ARBA00022840"/>
    </source>
</evidence>
<dbReference type="AlphaFoldDB" id="A0A089MKU7"/>
<evidence type="ECO:0000256" key="6">
    <source>
        <dbReference type="ARBA" id="ARBA00022967"/>
    </source>
</evidence>
<dbReference type="PANTHER" id="PTHR42788">
    <property type="entry name" value="TAURINE IMPORT ATP-BINDING PROTEIN-RELATED"/>
    <property type="match status" value="1"/>
</dbReference>
<dbReference type="GO" id="GO:0016887">
    <property type="term" value="F:ATP hydrolysis activity"/>
    <property type="evidence" value="ECO:0007669"/>
    <property type="project" value="InterPro"/>
</dbReference>
<reference evidence="9" key="1">
    <citation type="submission" date="2014-08" db="EMBL/GenBank/DDBJ databases">
        <title>Comparative genomics of the Paenibacillus odorifer group.</title>
        <authorList>
            <person name="den Bakker H.C."/>
            <person name="Tsai Y.-C.Y.-C."/>
            <person name="Martin N."/>
            <person name="Korlach J."/>
            <person name="Wiedmann M."/>
        </authorList>
    </citation>
    <scope>NUCLEOTIDE SEQUENCE [LARGE SCALE GENOMIC DNA]</scope>
    <source>
        <strain evidence="9">DSM 13188</strain>
    </source>
</reference>
<evidence type="ECO:0000256" key="1">
    <source>
        <dbReference type="ARBA" id="ARBA00022448"/>
    </source>
</evidence>
<evidence type="ECO:0000256" key="2">
    <source>
        <dbReference type="ARBA" id="ARBA00022475"/>
    </source>
</evidence>
<dbReference type="SMART" id="SM00382">
    <property type="entry name" value="AAA"/>
    <property type="match status" value="1"/>
</dbReference>
<dbReference type="PROSITE" id="PS00211">
    <property type="entry name" value="ABC_TRANSPORTER_1"/>
    <property type="match status" value="1"/>
</dbReference>
<evidence type="ECO:0000313" key="9">
    <source>
        <dbReference type="EMBL" id="AIQ57179.1"/>
    </source>
</evidence>
<sequence length="271" mass="29624">MSGAAAAAVPVTSSGSGKGILLEGIGLTYGRGADARQVLQEVDLQLTPGEFVVVLGPSGCGKTSLLNIIAGYLKPSQGSIAINGKRHTRPDSEVGVVFQQANLFPWLTLARNIEFGLRMKNQPKAERRERVAYFLELMGLTASARLYPHQLSGGMKQRAAIARTLAAEPEIVLLDEPFSALDALTRENMQIHLREIWRKTGKCMFFITHDVDEALLLSSRLIVMHPGPGRIVEDFANPLTEGSISRSFNDIRSGGEYSSLREYLVSRMDVQ</sequence>
<dbReference type="InterPro" id="IPR017871">
    <property type="entry name" value="ABC_transporter-like_CS"/>
</dbReference>
<dbReference type="GO" id="GO:0005524">
    <property type="term" value="F:ATP binding"/>
    <property type="evidence" value="ECO:0007669"/>
    <property type="project" value="UniProtKB-KW"/>
</dbReference>
<dbReference type="SUPFAM" id="SSF52540">
    <property type="entry name" value="P-loop containing nucleoside triphosphate hydrolases"/>
    <property type="match status" value="1"/>
</dbReference>
<dbReference type="CDD" id="cd03293">
    <property type="entry name" value="ABC_NrtD_SsuB_transporters"/>
    <property type="match status" value="1"/>
</dbReference>
<evidence type="ECO:0000256" key="3">
    <source>
        <dbReference type="ARBA" id="ARBA00022519"/>
    </source>
</evidence>
<dbReference type="Pfam" id="PF00005">
    <property type="entry name" value="ABC_tran"/>
    <property type="match status" value="1"/>
</dbReference>
<keyword evidence="6" id="KW-1278">Translocase</keyword>
<dbReference type="InterPro" id="IPR050166">
    <property type="entry name" value="ABC_transporter_ATP-bind"/>
</dbReference>
<evidence type="ECO:0000259" key="8">
    <source>
        <dbReference type="PROSITE" id="PS50893"/>
    </source>
</evidence>
<dbReference type="InterPro" id="IPR003439">
    <property type="entry name" value="ABC_transporter-like_ATP-bd"/>
</dbReference>
<dbReference type="InterPro" id="IPR027417">
    <property type="entry name" value="P-loop_NTPase"/>
</dbReference>
<dbReference type="KEGG" id="pbd:PBOR_09740"/>
<dbReference type="PANTHER" id="PTHR42788:SF18">
    <property type="entry name" value="TAURINE IMPORT ATP-BINDING PROTEIN TAUB"/>
    <property type="match status" value="1"/>
</dbReference>
<evidence type="ECO:0000256" key="4">
    <source>
        <dbReference type="ARBA" id="ARBA00022741"/>
    </source>
</evidence>
<dbReference type="PROSITE" id="PS50893">
    <property type="entry name" value="ABC_TRANSPORTER_2"/>
    <property type="match status" value="1"/>
</dbReference>
<keyword evidence="3" id="KW-0997">Cell inner membrane</keyword>
<evidence type="ECO:0000256" key="7">
    <source>
        <dbReference type="ARBA" id="ARBA00023136"/>
    </source>
</evidence>
<proteinExistence type="predicted"/>
<keyword evidence="2" id="KW-1003">Cell membrane</keyword>
<dbReference type="HOGENOM" id="CLU_000604_1_22_9"/>
<protein>
    <submittedName>
        <fullName evidence="9">Taurine ABC transporter ATP-binding protein</fullName>
    </submittedName>
</protein>
<dbReference type="EMBL" id="CP009285">
    <property type="protein sequence ID" value="AIQ57179.1"/>
    <property type="molecule type" value="Genomic_DNA"/>
</dbReference>